<name>A0A9X5FD15_9MICO</name>
<dbReference type="AlphaFoldDB" id="A0A9X5FD15"/>
<dbReference type="EMBL" id="JAAXOW010000007">
    <property type="protein sequence ID" value="NKX94241.1"/>
    <property type="molecule type" value="Genomic_DNA"/>
</dbReference>
<gene>
    <name evidence="1" type="ORF">HF995_13345</name>
</gene>
<accession>A0A9X5FD15</accession>
<comment type="caution">
    <text evidence="1">The sequence shown here is derived from an EMBL/GenBank/DDBJ whole genome shotgun (WGS) entry which is preliminary data.</text>
</comment>
<proteinExistence type="predicted"/>
<evidence type="ECO:0000313" key="2">
    <source>
        <dbReference type="Proteomes" id="UP000774283"/>
    </source>
</evidence>
<dbReference type="RefSeq" id="WP_168448315.1">
    <property type="nucleotide sequence ID" value="NZ_JAAXOW010000007.1"/>
</dbReference>
<keyword evidence="2" id="KW-1185">Reference proteome</keyword>
<reference evidence="1 2" key="1">
    <citation type="submission" date="2020-04" db="EMBL/GenBank/DDBJ databases">
        <title>MicrobeNet Type strains.</title>
        <authorList>
            <person name="Nicholson A.C."/>
        </authorList>
    </citation>
    <scope>NUCLEOTIDE SEQUENCE [LARGE SCALE GENOMIC DNA]</scope>
    <source>
        <strain evidence="1 2">ATCC BAA-789</strain>
    </source>
</reference>
<dbReference type="Proteomes" id="UP000774283">
    <property type="component" value="Unassembled WGS sequence"/>
</dbReference>
<evidence type="ECO:0000313" key="1">
    <source>
        <dbReference type="EMBL" id="NKX94241.1"/>
    </source>
</evidence>
<sequence length="96" mass="10437">MTDPTPPIMKRPRGTLDPARTTALYAKVDVDAKDVFVRLSHASGLSLGVVVERVAEHLERELLDTTGLPEWWPTAAVSQDTLNLDTNAGRAARKSA</sequence>
<organism evidence="1 2">
    <name type="scientific">Sanguibacter hominis ATCC BAA-789</name>
    <dbReference type="NCBI Taxonomy" id="1312740"/>
    <lineage>
        <taxon>Bacteria</taxon>
        <taxon>Bacillati</taxon>
        <taxon>Actinomycetota</taxon>
        <taxon>Actinomycetes</taxon>
        <taxon>Micrococcales</taxon>
        <taxon>Sanguibacteraceae</taxon>
        <taxon>Sanguibacter</taxon>
    </lineage>
</organism>
<protein>
    <submittedName>
        <fullName evidence="1">Uncharacterized protein</fullName>
    </submittedName>
</protein>